<proteinExistence type="predicted"/>
<dbReference type="PROSITE" id="PS51257">
    <property type="entry name" value="PROKAR_LIPOPROTEIN"/>
    <property type="match status" value="1"/>
</dbReference>
<evidence type="ECO:0000313" key="2">
    <source>
        <dbReference type="Proteomes" id="UP000319335"/>
    </source>
</evidence>
<reference evidence="1 2" key="1">
    <citation type="submission" date="2019-06" db="EMBL/GenBank/DDBJ databases">
        <title>Draft genome sequence of Methanolobus vulcani B1d.</title>
        <authorList>
            <person name="Creighbaum A.J."/>
            <person name="Ticak T."/>
            <person name="Hariraju D."/>
            <person name="Arivett B.A."/>
            <person name="Ferguson D.J.Jr."/>
        </authorList>
    </citation>
    <scope>NUCLEOTIDE SEQUENCE [LARGE SCALE GENOMIC DNA]</scope>
    <source>
        <strain evidence="1 2">B1d</strain>
    </source>
</reference>
<dbReference type="AlphaFoldDB" id="A0A7Z8P1J5"/>
<dbReference type="OrthoDB" id="142620at2157"/>
<name>A0A7Z8P1J5_9EURY</name>
<organism evidence="1 2">
    <name type="scientific">Methanolobus vulcani</name>
    <dbReference type="NCBI Taxonomy" id="38026"/>
    <lineage>
        <taxon>Archaea</taxon>
        <taxon>Methanobacteriati</taxon>
        <taxon>Methanobacteriota</taxon>
        <taxon>Stenosarchaea group</taxon>
        <taxon>Methanomicrobia</taxon>
        <taxon>Methanosarcinales</taxon>
        <taxon>Methanosarcinaceae</taxon>
        <taxon>Methanolobus</taxon>
    </lineage>
</organism>
<accession>A0A7Z8P1J5</accession>
<sequence length="319" mass="36146">MKAPTIPLVILCALITVSIAGCFDMDHSDSSTTKNADSIFETVDYDISTDSQYFWLEENYEVVTPDPALFKKYADSGTFTLELINRSLELELTEVAIPEGARKVSLNNGPDIYFDGQDPQEVFIFEGKVVNNTESSAWFSGSESMGYLGGEIINGNEEYHIKGTSNGEVYNGKFIEIIYLSQYQSGNLNLTVVPEKTKVKDNETFDIHLTLTNTGNNTLNVWKLCEQISYDLYFRSVESDNYVHYSCGVLERVPMTNEETEELKPGESINTTFNSKCWELEPGEYTLYGVYRTLKNEMVSKPYWFGEIKSEEIKILVDD</sequence>
<gene>
    <name evidence="1" type="ORF">FKV42_11940</name>
</gene>
<keyword evidence="2" id="KW-1185">Reference proteome</keyword>
<dbReference type="Proteomes" id="UP000319335">
    <property type="component" value="Unassembled WGS sequence"/>
</dbReference>
<dbReference type="Gene3D" id="2.60.40.2970">
    <property type="match status" value="1"/>
</dbReference>
<protein>
    <submittedName>
        <fullName evidence="1">Uncharacterized protein</fullName>
    </submittedName>
</protein>
<comment type="caution">
    <text evidence="1">The sequence shown here is derived from an EMBL/GenBank/DDBJ whole genome shotgun (WGS) entry which is preliminary data.</text>
</comment>
<dbReference type="EMBL" id="VIAQ01000019">
    <property type="protein sequence ID" value="TQD23912.1"/>
    <property type="molecule type" value="Genomic_DNA"/>
</dbReference>
<evidence type="ECO:0000313" key="1">
    <source>
        <dbReference type="EMBL" id="TQD23912.1"/>
    </source>
</evidence>
<dbReference type="RefSeq" id="WP_154810537.1">
    <property type="nucleotide sequence ID" value="NZ_VIAQ01000019.1"/>
</dbReference>